<feature type="transmembrane region" description="Helical" evidence="7">
    <location>
        <begin position="20"/>
        <end position="45"/>
    </location>
</feature>
<evidence type="ECO:0000256" key="7">
    <source>
        <dbReference type="RuleBase" id="RU363032"/>
    </source>
</evidence>
<dbReference type="EMBL" id="LVJI01000030">
    <property type="protein sequence ID" value="OAB43052.1"/>
    <property type="molecule type" value="Genomic_DNA"/>
</dbReference>
<evidence type="ECO:0000313" key="9">
    <source>
        <dbReference type="EMBL" id="OAB43052.1"/>
    </source>
</evidence>
<evidence type="ECO:0000256" key="4">
    <source>
        <dbReference type="ARBA" id="ARBA00022692"/>
    </source>
</evidence>
<keyword evidence="2 7" id="KW-0813">Transport</keyword>
<evidence type="ECO:0000259" key="8">
    <source>
        <dbReference type="PROSITE" id="PS50928"/>
    </source>
</evidence>
<feature type="transmembrane region" description="Helical" evidence="7">
    <location>
        <begin position="249"/>
        <end position="269"/>
    </location>
</feature>
<evidence type="ECO:0000256" key="6">
    <source>
        <dbReference type="ARBA" id="ARBA00023136"/>
    </source>
</evidence>
<feature type="transmembrane region" description="Helical" evidence="7">
    <location>
        <begin position="191"/>
        <end position="214"/>
    </location>
</feature>
<comment type="similarity">
    <text evidence="7">Belongs to the binding-protein-dependent transport system permease family.</text>
</comment>
<organism evidence="9 10">
    <name type="scientific">Paenibacillus antarcticus</name>
    <dbReference type="NCBI Taxonomy" id="253703"/>
    <lineage>
        <taxon>Bacteria</taxon>
        <taxon>Bacillati</taxon>
        <taxon>Bacillota</taxon>
        <taxon>Bacilli</taxon>
        <taxon>Bacillales</taxon>
        <taxon>Paenibacillaceae</taxon>
        <taxon>Paenibacillus</taxon>
    </lineage>
</organism>
<accession>A0A168L9A5</accession>
<dbReference type="SUPFAM" id="SSF161098">
    <property type="entry name" value="MetI-like"/>
    <property type="match status" value="1"/>
</dbReference>
<dbReference type="PANTHER" id="PTHR43744:SF12">
    <property type="entry name" value="ABC TRANSPORTER PERMEASE PROTEIN MG189-RELATED"/>
    <property type="match status" value="1"/>
</dbReference>
<dbReference type="Proteomes" id="UP000077355">
    <property type="component" value="Unassembled WGS sequence"/>
</dbReference>
<dbReference type="CDD" id="cd06261">
    <property type="entry name" value="TM_PBP2"/>
    <property type="match status" value="1"/>
</dbReference>
<dbReference type="PANTHER" id="PTHR43744">
    <property type="entry name" value="ABC TRANSPORTER PERMEASE PROTEIN MG189-RELATED-RELATED"/>
    <property type="match status" value="1"/>
</dbReference>
<keyword evidence="6 7" id="KW-0472">Membrane</keyword>
<dbReference type="GO" id="GO:0005886">
    <property type="term" value="C:plasma membrane"/>
    <property type="evidence" value="ECO:0007669"/>
    <property type="project" value="UniProtKB-SubCell"/>
</dbReference>
<keyword evidence="3" id="KW-1003">Cell membrane</keyword>
<feature type="transmembrane region" description="Helical" evidence="7">
    <location>
        <begin position="118"/>
        <end position="138"/>
    </location>
</feature>
<keyword evidence="10" id="KW-1185">Reference proteome</keyword>
<reference evidence="9 10" key="1">
    <citation type="submission" date="2016-03" db="EMBL/GenBank/DDBJ databases">
        <title>Draft genome sequence of Paenibacillus antarcticus CECT 5836.</title>
        <authorList>
            <person name="Shin S.-K."/>
            <person name="Yi H."/>
        </authorList>
    </citation>
    <scope>NUCLEOTIDE SEQUENCE [LARGE SCALE GENOMIC DNA]</scope>
    <source>
        <strain evidence="9 10">CECT 5836</strain>
    </source>
</reference>
<proteinExistence type="inferred from homology"/>
<evidence type="ECO:0000256" key="2">
    <source>
        <dbReference type="ARBA" id="ARBA00022448"/>
    </source>
</evidence>
<feature type="transmembrane region" description="Helical" evidence="7">
    <location>
        <begin position="85"/>
        <end position="106"/>
    </location>
</feature>
<name>A0A168L9A5_9BACL</name>
<evidence type="ECO:0000256" key="1">
    <source>
        <dbReference type="ARBA" id="ARBA00004651"/>
    </source>
</evidence>
<dbReference type="GO" id="GO:0055085">
    <property type="term" value="P:transmembrane transport"/>
    <property type="evidence" value="ECO:0007669"/>
    <property type="project" value="InterPro"/>
</dbReference>
<gene>
    <name evidence="9" type="ORF">PBAT_18810</name>
</gene>
<feature type="transmembrane region" description="Helical" evidence="7">
    <location>
        <begin position="150"/>
        <end position="170"/>
    </location>
</feature>
<feature type="domain" description="ABC transmembrane type-1" evidence="8">
    <location>
        <begin position="81"/>
        <end position="270"/>
    </location>
</feature>
<dbReference type="AlphaFoldDB" id="A0A168L9A5"/>
<dbReference type="InterPro" id="IPR035906">
    <property type="entry name" value="MetI-like_sf"/>
</dbReference>
<comment type="caution">
    <text evidence="9">The sequence shown here is derived from an EMBL/GenBank/DDBJ whole genome shotgun (WGS) entry which is preliminary data.</text>
</comment>
<evidence type="ECO:0000256" key="5">
    <source>
        <dbReference type="ARBA" id="ARBA00022989"/>
    </source>
</evidence>
<dbReference type="RefSeq" id="WP_169810138.1">
    <property type="nucleotide sequence ID" value="NZ_CP043611.1"/>
</dbReference>
<dbReference type="Gene3D" id="1.10.3720.10">
    <property type="entry name" value="MetI-like"/>
    <property type="match status" value="1"/>
</dbReference>
<protein>
    <recommendedName>
        <fullName evidence="8">ABC transmembrane type-1 domain-containing protein</fullName>
    </recommendedName>
</protein>
<sequence>MGSLLKTNNKLQSKFKLSTFLISFVIFLMGLMMIVPFLFMISAAFKTNALVFAEPLNLIPETINWNNFQTIFKHDYFFKWYGNSVYIVILTMAARFIVVTMAAYAFARLNFPFKEAIFFLFISTMMIPPDTTIIARYMLYKHLHIYDTSWALILPATFDVFFIFLLRQFFMGLPKEISESAVVDGCSQFKIYYRIILPLAVPALVTMLLFTFIWTWNDFVNPFIFISSIDKQLVTVGLEYFQQEAGTDYALQMAGACIIVIIPVILFALSQKYFIQGIASTGIKG</sequence>
<evidence type="ECO:0000256" key="3">
    <source>
        <dbReference type="ARBA" id="ARBA00022475"/>
    </source>
</evidence>
<comment type="subcellular location">
    <subcellularLocation>
        <location evidence="1 7">Cell membrane</location>
        <topology evidence="1 7">Multi-pass membrane protein</topology>
    </subcellularLocation>
</comment>
<evidence type="ECO:0000313" key="10">
    <source>
        <dbReference type="Proteomes" id="UP000077355"/>
    </source>
</evidence>
<dbReference type="Pfam" id="PF00528">
    <property type="entry name" value="BPD_transp_1"/>
    <property type="match status" value="1"/>
</dbReference>
<keyword evidence="4 7" id="KW-0812">Transmembrane</keyword>
<dbReference type="PROSITE" id="PS50928">
    <property type="entry name" value="ABC_TM1"/>
    <property type="match status" value="1"/>
</dbReference>
<keyword evidence="5 7" id="KW-1133">Transmembrane helix</keyword>
<dbReference type="InterPro" id="IPR000515">
    <property type="entry name" value="MetI-like"/>
</dbReference>